<dbReference type="GO" id="GO:0016020">
    <property type="term" value="C:membrane"/>
    <property type="evidence" value="ECO:0007669"/>
    <property type="project" value="UniProtKB-SubCell"/>
</dbReference>
<keyword evidence="2" id="KW-0812">Transmembrane</keyword>
<evidence type="ECO:0000313" key="8">
    <source>
        <dbReference type="Proteomes" id="UP000199582"/>
    </source>
</evidence>
<dbReference type="NCBIfam" id="TIGR01352">
    <property type="entry name" value="tonB_Cterm"/>
    <property type="match status" value="1"/>
</dbReference>
<feature type="region of interest" description="Disordered" evidence="5">
    <location>
        <begin position="60"/>
        <end position="122"/>
    </location>
</feature>
<feature type="domain" description="TonB C-terminal" evidence="6">
    <location>
        <begin position="264"/>
        <end position="350"/>
    </location>
</feature>
<organism evidence="7 8">
    <name type="scientific">Roseovarius azorensis</name>
    <dbReference type="NCBI Taxonomy" id="1287727"/>
    <lineage>
        <taxon>Bacteria</taxon>
        <taxon>Pseudomonadati</taxon>
        <taxon>Pseudomonadota</taxon>
        <taxon>Alphaproteobacteria</taxon>
        <taxon>Rhodobacterales</taxon>
        <taxon>Roseobacteraceae</taxon>
        <taxon>Roseovarius</taxon>
    </lineage>
</organism>
<evidence type="ECO:0000256" key="3">
    <source>
        <dbReference type="ARBA" id="ARBA00022989"/>
    </source>
</evidence>
<accession>A0A1H7LYL3</accession>
<dbReference type="Gene3D" id="3.30.1150.10">
    <property type="match status" value="1"/>
</dbReference>
<evidence type="ECO:0000256" key="4">
    <source>
        <dbReference type="ARBA" id="ARBA00023136"/>
    </source>
</evidence>
<dbReference type="EMBL" id="FOAG01000003">
    <property type="protein sequence ID" value="SEL04021.1"/>
    <property type="molecule type" value="Genomic_DNA"/>
</dbReference>
<keyword evidence="4" id="KW-0472">Membrane</keyword>
<evidence type="ECO:0000256" key="1">
    <source>
        <dbReference type="ARBA" id="ARBA00004167"/>
    </source>
</evidence>
<keyword evidence="3" id="KW-1133">Transmembrane helix</keyword>
<feature type="compositionally biased region" description="Low complexity" evidence="5">
    <location>
        <begin position="241"/>
        <end position="250"/>
    </location>
</feature>
<feature type="compositionally biased region" description="Polar residues" evidence="5">
    <location>
        <begin position="224"/>
        <end position="233"/>
    </location>
</feature>
<evidence type="ECO:0000256" key="5">
    <source>
        <dbReference type="SAM" id="MobiDB-lite"/>
    </source>
</evidence>
<gene>
    <name evidence="7" type="ORF">SAMN05443999_103163</name>
</gene>
<dbReference type="SUPFAM" id="SSF74653">
    <property type="entry name" value="TolA/TonB C-terminal domain"/>
    <property type="match status" value="1"/>
</dbReference>
<reference evidence="7 8" key="1">
    <citation type="submission" date="2016-10" db="EMBL/GenBank/DDBJ databases">
        <authorList>
            <person name="de Groot N.N."/>
        </authorList>
    </citation>
    <scope>NUCLEOTIDE SEQUENCE [LARGE SCALE GENOMIC DNA]</scope>
    <source>
        <strain evidence="7 8">DSM 100674</strain>
    </source>
</reference>
<dbReference type="Pfam" id="PF13103">
    <property type="entry name" value="TonB_2"/>
    <property type="match status" value="1"/>
</dbReference>
<dbReference type="RefSeq" id="WP_093033777.1">
    <property type="nucleotide sequence ID" value="NZ_FOAG01000003.1"/>
</dbReference>
<dbReference type="STRING" id="1287727.SAMN05443999_103163"/>
<dbReference type="Proteomes" id="UP000199582">
    <property type="component" value="Unassembled WGS sequence"/>
</dbReference>
<dbReference type="InterPro" id="IPR006260">
    <property type="entry name" value="TonB/TolA_C"/>
</dbReference>
<feature type="region of interest" description="Disordered" evidence="5">
    <location>
        <begin position="331"/>
        <end position="350"/>
    </location>
</feature>
<dbReference type="PROSITE" id="PS52015">
    <property type="entry name" value="TONB_CTD"/>
    <property type="match status" value="1"/>
</dbReference>
<dbReference type="OrthoDB" id="7930032at2"/>
<evidence type="ECO:0000256" key="2">
    <source>
        <dbReference type="ARBA" id="ARBA00022692"/>
    </source>
</evidence>
<comment type="subcellular location">
    <subcellularLocation>
        <location evidence="1">Membrane</location>
        <topology evidence="1">Single-pass membrane protein</topology>
    </subcellularLocation>
</comment>
<keyword evidence="8" id="KW-1185">Reference proteome</keyword>
<evidence type="ECO:0000313" key="7">
    <source>
        <dbReference type="EMBL" id="SEL04021.1"/>
    </source>
</evidence>
<dbReference type="GO" id="GO:0055085">
    <property type="term" value="P:transmembrane transport"/>
    <property type="evidence" value="ECO:0007669"/>
    <property type="project" value="InterPro"/>
</dbReference>
<feature type="region of interest" description="Disordered" evidence="5">
    <location>
        <begin position="183"/>
        <end position="268"/>
    </location>
</feature>
<sequence length="350" mass="36462">MIRTSRLVLWLCAGAALAIHGGGLWLSEPRSAIEIESGAGTVEVMLGSSFADMVAGAAQPVSNSTVTPNPRTEEVLRPTEPGEALRPDTAGTIAATGPREMAETAKPEAVAGITPPDERASAAVVEASEPVLSVRRTELAPAMPTAPPANADAPVDAMRPAPAMTPTRAGGQVAEATPKEVIEAAPETGEGLQVSRRPQPRPREIEKAEPARQATEPERKTEVRGSSGNNATRDASRGSIAGRETATATRAGHDTRNRSTEQGNAAVSNYPGQVMRHLARVPRPRAETRGAALVQFTIADGGRLASVGLARSSGSSRLDNAALTVVQRAAPFPDPPRGAQRSFSVRIEGR</sequence>
<protein>
    <submittedName>
        <fullName evidence="7">Outer membrane transport energization protein TonB</fullName>
    </submittedName>
</protein>
<dbReference type="InterPro" id="IPR037682">
    <property type="entry name" value="TonB_C"/>
</dbReference>
<proteinExistence type="predicted"/>
<feature type="compositionally biased region" description="Polar residues" evidence="5">
    <location>
        <begin position="60"/>
        <end position="70"/>
    </location>
</feature>
<dbReference type="AlphaFoldDB" id="A0A1H7LYL3"/>
<name>A0A1H7LYL3_9RHOB</name>
<feature type="compositionally biased region" description="Basic and acidic residues" evidence="5">
    <location>
        <begin position="201"/>
        <end position="223"/>
    </location>
</feature>
<evidence type="ECO:0000259" key="6">
    <source>
        <dbReference type="PROSITE" id="PS52015"/>
    </source>
</evidence>